<sequence length="286" mass="33128">MIKNILLFPHSGGQKLIGVRNTPYILKEIMKKERNNSFKFHDVKVNNSRNKIETLNINLRNLYEKNKEVEGRRINIGGDHSMAIGSIAYTLNKHPNAKVIWFDAHADINTHEESRTKNVHGMPLSFLSGLTERTSKASETEEYKFGFIKNKLDLKNLMYIGIRDLDEYEKKIIKDNNIQVIKVDEFNCTEIYPTYLKIEHFIKDDPFHISFDVDSIDPDIIPSTGTSVKSGLLKFQTQTIVRQLMRSKKLVNMDITELNISNDFSDEDNNKSLKNTLDIFFDIKIK</sequence>
<protein>
    <recommendedName>
        <fullName evidence="6">Arginase</fullName>
    </recommendedName>
</protein>
<dbReference type="EMBL" id="MN740358">
    <property type="protein sequence ID" value="QHU02451.1"/>
    <property type="molecule type" value="Genomic_DNA"/>
</dbReference>
<dbReference type="InterPro" id="IPR006035">
    <property type="entry name" value="Ureohydrolase"/>
</dbReference>
<name>A0A6C0JC81_9ZZZZ</name>
<dbReference type="PROSITE" id="PS01053">
    <property type="entry name" value="ARGINASE_1"/>
    <property type="match status" value="1"/>
</dbReference>
<dbReference type="InterPro" id="IPR020855">
    <property type="entry name" value="Ureohydrolase_Mn_BS"/>
</dbReference>
<keyword evidence="2" id="KW-0378">Hydrolase</keyword>
<dbReference type="SUPFAM" id="SSF52768">
    <property type="entry name" value="Arginase/deacetylase"/>
    <property type="match status" value="1"/>
</dbReference>
<dbReference type="PANTHER" id="PTHR43782">
    <property type="entry name" value="ARGINASE"/>
    <property type="match status" value="1"/>
</dbReference>
<evidence type="ECO:0000313" key="5">
    <source>
        <dbReference type="EMBL" id="QHU02451.1"/>
    </source>
</evidence>
<dbReference type="InterPro" id="IPR023696">
    <property type="entry name" value="Ureohydrolase_dom_sf"/>
</dbReference>
<reference evidence="5" key="1">
    <citation type="journal article" date="2020" name="Nature">
        <title>Giant virus diversity and host interactions through global metagenomics.</title>
        <authorList>
            <person name="Schulz F."/>
            <person name="Roux S."/>
            <person name="Paez-Espino D."/>
            <person name="Jungbluth S."/>
            <person name="Walsh D.A."/>
            <person name="Denef V.J."/>
            <person name="McMahon K.D."/>
            <person name="Konstantinidis K.T."/>
            <person name="Eloe-Fadrosh E.A."/>
            <person name="Kyrpides N.C."/>
            <person name="Woyke T."/>
        </authorList>
    </citation>
    <scope>NUCLEOTIDE SEQUENCE</scope>
    <source>
        <strain evidence="5">GVMAG-M-3300025880-75</strain>
    </source>
</reference>
<accession>A0A6C0JC81</accession>
<proteinExistence type="predicted"/>
<evidence type="ECO:0000256" key="2">
    <source>
        <dbReference type="ARBA" id="ARBA00022801"/>
    </source>
</evidence>
<evidence type="ECO:0000256" key="1">
    <source>
        <dbReference type="ARBA" id="ARBA00022723"/>
    </source>
</evidence>
<dbReference type="AlphaFoldDB" id="A0A6C0JC81"/>
<dbReference type="PANTHER" id="PTHR43782:SF3">
    <property type="entry name" value="ARGINASE"/>
    <property type="match status" value="1"/>
</dbReference>
<dbReference type="GO" id="GO:0004053">
    <property type="term" value="F:arginase activity"/>
    <property type="evidence" value="ECO:0007669"/>
    <property type="project" value="UniProtKB-ARBA"/>
</dbReference>
<dbReference type="PROSITE" id="PS51409">
    <property type="entry name" value="ARGINASE_2"/>
    <property type="match status" value="1"/>
</dbReference>
<keyword evidence="3" id="KW-0464">Manganese</keyword>
<organism evidence="5">
    <name type="scientific">viral metagenome</name>
    <dbReference type="NCBI Taxonomy" id="1070528"/>
    <lineage>
        <taxon>unclassified sequences</taxon>
        <taxon>metagenomes</taxon>
        <taxon>organismal metagenomes</taxon>
    </lineage>
</organism>
<evidence type="ECO:0008006" key="6">
    <source>
        <dbReference type="Google" id="ProtNLM"/>
    </source>
</evidence>
<dbReference type="PIRSF" id="PIRSF036979">
    <property type="entry name" value="Arginase"/>
    <property type="match status" value="1"/>
</dbReference>
<dbReference type="GO" id="GO:0005829">
    <property type="term" value="C:cytosol"/>
    <property type="evidence" value="ECO:0007669"/>
    <property type="project" value="TreeGrafter"/>
</dbReference>
<dbReference type="GO" id="GO:0030145">
    <property type="term" value="F:manganese ion binding"/>
    <property type="evidence" value="ECO:0007669"/>
    <property type="project" value="TreeGrafter"/>
</dbReference>
<dbReference type="GO" id="GO:0005634">
    <property type="term" value="C:nucleus"/>
    <property type="evidence" value="ECO:0007669"/>
    <property type="project" value="TreeGrafter"/>
</dbReference>
<dbReference type="Pfam" id="PF00491">
    <property type="entry name" value="Arginase"/>
    <property type="match status" value="1"/>
</dbReference>
<keyword evidence="1" id="KW-0479">Metal-binding</keyword>
<keyword evidence="4" id="KW-0175">Coiled coil</keyword>
<dbReference type="PRINTS" id="PR00116">
    <property type="entry name" value="ARGINASE"/>
</dbReference>
<evidence type="ECO:0000256" key="3">
    <source>
        <dbReference type="ARBA" id="ARBA00023211"/>
    </source>
</evidence>
<evidence type="ECO:0000256" key="4">
    <source>
        <dbReference type="SAM" id="Coils"/>
    </source>
</evidence>
<dbReference type="Gene3D" id="3.40.800.10">
    <property type="entry name" value="Ureohydrolase domain"/>
    <property type="match status" value="1"/>
</dbReference>
<feature type="coiled-coil region" evidence="4">
    <location>
        <begin position="45"/>
        <end position="72"/>
    </location>
</feature>